<gene>
    <name evidence="6" type="ORF">EPICR_110066</name>
</gene>
<keyword evidence="4" id="KW-0443">Lipid metabolism</keyword>
<dbReference type="PANTHER" id="PTHR43149">
    <property type="entry name" value="ENOYL-COA HYDRATASE"/>
    <property type="match status" value="1"/>
</dbReference>
<dbReference type="EMBL" id="CAACVI010000003">
    <property type="protein sequence ID" value="VEN73098.1"/>
    <property type="molecule type" value="Genomic_DNA"/>
</dbReference>
<reference evidence="6" key="1">
    <citation type="submission" date="2019-01" db="EMBL/GenBank/DDBJ databases">
        <authorList>
            <consortium name="Genoscope - CEA"/>
            <person name="William W."/>
        </authorList>
    </citation>
    <scope>NUCLEOTIDE SEQUENCE</scope>
    <source>
        <strain evidence="6">CR-1</strain>
    </source>
</reference>
<dbReference type="InterPro" id="IPR014748">
    <property type="entry name" value="Enoyl-CoA_hydra_C"/>
</dbReference>
<accession>A0A484HF83</accession>
<comment type="pathway">
    <text evidence="1">Lipid metabolism; fatty acid beta-oxidation.</text>
</comment>
<evidence type="ECO:0000313" key="6">
    <source>
        <dbReference type="EMBL" id="VEN73098.1"/>
    </source>
</evidence>
<organism evidence="6">
    <name type="scientific">uncultured Desulfobacteraceae bacterium</name>
    <dbReference type="NCBI Taxonomy" id="218296"/>
    <lineage>
        <taxon>Bacteria</taxon>
        <taxon>Pseudomonadati</taxon>
        <taxon>Thermodesulfobacteriota</taxon>
        <taxon>Desulfobacteria</taxon>
        <taxon>Desulfobacterales</taxon>
        <taxon>Desulfobacteraceae</taxon>
        <taxon>environmental samples</taxon>
    </lineage>
</organism>
<keyword evidence="5" id="KW-0413">Isomerase</keyword>
<dbReference type="UniPathway" id="UPA00659"/>
<evidence type="ECO:0000256" key="1">
    <source>
        <dbReference type="ARBA" id="ARBA00005005"/>
    </source>
</evidence>
<dbReference type="Gene3D" id="1.10.12.10">
    <property type="entry name" value="Lyase 2-enoyl-coa Hydratase, Chain A, domain 2"/>
    <property type="match status" value="1"/>
</dbReference>
<evidence type="ECO:0000256" key="5">
    <source>
        <dbReference type="ARBA" id="ARBA00023235"/>
    </source>
</evidence>
<keyword evidence="3" id="KW-0276">Fatty acid metabolism</keyword>
<proteinExistence type="inferred from homology"/>
<protein>
    <submittedName>
        <fullName evidence="6">Enoyl-CoA hydratase</fullName>
    </submittedName>
</protein>
<dbReference type="Pfam" id="PF00378">
    <property type="entry name" value="ECH_1"/>
    <property type="match status" value="1"/>
</dbReference>
<name>A0A484HF83_9BACT</name>
<evidence type="ECO:0000256" key="3">
    <source>
        <dbReference type="ARBA" id="ARBA00022832"/>
    </source>
</evidence>
<evidence type="ECO:0000256" key="2">
    <source>
        <dbReference type="ARBA" id="ARBA00005254"/>
    </source>
</evidence>
<dbReference type="AlphaFoldDB" id="A0A484HF83"/>
<dbReference type="CDD" id="cd06558">
    <property type="entry name" value="crotonase-like"/>
    <property type="match status" value="1"/>
</dbReference>
<dbReference type="GO" id="GO:0006635">
    <property type="term" value="P:fatty acid beta-oxidation"/>
    <property type="evidence" value="ECO:0007669"/>
    <property type="project" value="UniProtKB-UniPathway"/>
</dbReference>
<dbReference type="InterPro" id="IPR001753">
    <property type="entry name" value="Enoyl-CoA_hydra/iso"/>
</dbReference>
<dbReference type="GO" id="GO:0016853">
    <property type="term" value="F:isomerase activity"/>
    <property type="evidence" value="ECO:0007669"/>
    <property type="project" value="UniProtKB-KW"/>
</dbReference>
<dbReference type="SUPFAM" id="SSF52096">
    <property type="entry name" value="ClpP/crotonase"/>
    <property type="match status" value="1"/>
</dbReference>
<evidence type="ECO:0000256" key="4">
    <source>
        <dbReference type="ARBA" id="ARBA00023098"/>
    </source>
</evidence>
<dbReference type="FunFam" id="1.10.12.10:FF:000004">
    <property type="entry name" value="Delta3,5-delta2,4-dienoyl-CoA isomerase"/>
    <property type="match status" value="1"/>
</dbReference>
<dbReference type="InterPro" id="IPR045002">
    <property type="entry name" value="Ech1-like"/>
</dbReference>
<dbReference type="InterPro" id="IPR029045">
    <property type="entry name" value="ClpP/crotonase-like_dom_sf"/>
</dbReference>
<sequence>MSAQSTPFKLEKQGHVAWLIMNRPEKINAMTESFFRGLGENFKALDEDPEVRVVVIKGEGKHFTSGLDLFEAASLVSDDSAAGRETLRLKIIQAQESFSALERCRKPVIGAAHNRCVGGGVDLMCACDIRMASKDAIFTVMETRLAMIADLGTLQRLPHIVGHGMARELAFTGRDFTADEALSMGFITHICPDSDALFKKAGDLAEEIASCPPMAVQGTKETMIHARDKGVYPSLEYVAQKNASAIFCEDMTEAVTAFMEKRKPVYKGR</sequence>
<dbReference type="Gene3D" id="3.90.226.10">
    <property type="entry name" value="2-enoyl-CoA Hydratase, Chain A, domain 1"/>
    <property type="match status" value="1"/>
</dbReference>
<comment type="similarity">
    <text evidence="2">Belongs to the enoyl-CoA hydratase/isomerase family.</text>
</comment>